<dbReference type="PATRIC" id="fig|46429.4.peg.144"/>
<name>A0A081RJY2_SPHCR</name>
<reference evidence="1 2" key="1">
    <citation type="submission" date="2014-02" db="EMBL/GenBank/DDBJ databases">
        <title>Whole genome sequence of Sphingobium chlorophenolicum NBRC 16172.</title>
        <authorList>
            <person name="Gan H.M."/>
            <person name="Gan H.Y."/>
            <person name="Chew T.H."/>
            <person name="Savka M.A."/>
        </authorList>
    </citation>
    <scope>NUCLEOTIDE SEQUENCE [LARGE SCALE GENOMIC DNA]</scope>
    <source>
        <strain evidence="1 2">NBRC 16172</strain>
    </source>
</reference>
<proteinExistence type="predicted"/>
<dbReference type="OrthoDB" id="7509511at2"/>
<comment type="caution">
    <text evidence="1">The sequence shown here is derived from an EMBL/GenBank/DDBJ whole genome shotgun (WGS) entry which is preliminary data.</text>
</comment>
<dbReference type="eggNOG" id="ENOG50300D6">
    <property type="taxonomic scope" value="Bacteria"/>
</dbReference>
<evidence type="ECO:0000313" key="2">
    <source>
        <dbReference type="Proteomes" id="UP000028411"/>
    </source>
</evidence>
<sequence length="91" mass="9750">MASLSQRGWTLHYTIGRVLAAKVRPGDIVPMPGGANDLMVLGGRAPQRANDRGSVFVRDPLAETSDCMEMPLRALGMVWISDAGGWSELPA</sequence>
<evidence type="ECO:0000313" key="1">
    <source>
        <dbReference type="EMBL" id="KEQ55505.1"/>
    </source>
</evidence>
<organism evidence="1 2">
    <name type="scientific">Sphingobium chlorophenolicum</name>
    <dbReference type="NCBI Taxonomy" id="46429"/>
    <lineage>
        <taxon>Bacteria</taxon>
        <taxon>Pseudomonadati</taxon>
        <taxon>Pseudomonadota</taxon>
        <taxon>Alphaproteobacteria</taxon>
        <taxon>Sphingomonadales</taxon>
        <taxon>Sphingomonadaceae</taxon>
        <taxon>Sphingobium</taxon>
    </lineage>
</organism>
<dbReference type="EMBL" id="JFHR01000001">
    <property type="protein sequence ID" value="KEQ55505.1"/>
    <property type="molecule type" value="Genomic_DNA"/>
</dbReference>
<protein>
    <submittedName>
        <fullName evidence="1">Uncharacterized protein</fullName>
    </submittedName>
</protein>
<dbReference type="Proteomes" id="UP000028411">
    <property type="component" value="Unassembled WGS sequence"/>
</dbReference>
<accession>A0A081RJY2</accession>
<dbReference type="RefSeq" id="WP_013846907.1">
    <property type="nucleotide sequence ID" value="NZ_JFHR01000001.1"/>
</dbReference>
<dbReference type="AlphaFoldDB" id="A0A081RJY2"/>
<gene>
    <name evidence="1" type="ORF">BV95_00144</name>
</gene>